<organism evidence="7 8">
    <name type="scientific">Methylobacter tundripaludum</name>
    <dbReference type="NCBI Taxonomy" id="173365"/>
    <lineage>
        <taxon>Bacteria</taxon>
        <taxon>Pseudomonadati</taxon>
        <taxon>Pseudomonadota</taxon>
        <taxon>Gammaproteobacteria</taxon>
        <taxon>Methylococcales</taxon>
        <taxon>Methylococcaceae</taxon>
        <taxon>Methylobacter</taxon>
    </lineage>
</organism>
<comment type="subcellular location">
    <subcellularLocation>
        <location evidence="1">Membrane</location>
        <topology evidence="1">Multi-pass membrane protein</topology>
    </subcellularLocation>
</comment>
<keyword evidence="2 5" id="KW-0812">Transmembrane</keyword>
<dbReference type="SUPFAM" id="SSF144091">
    <property type="entry name" value="Rhomboid-like"/>
    <property type="match status" value="1"/>
</dbReference>
<evidence type="ECO:0000313" key="7">
    <source>
        <dbReference type="EMBL" id="PPK73893.1"/>
    </source>
</evidence>
<dbReference type="Pfam" id="PF01694">
    <property type="entry name" value="Rhomboid"/>
    <property type="match status" value="1"/>
</dbReference>
<dbReference type="GO" id="GO:0006508">
    <property type="term" value="P:proteolysis"/>
    <property type="evidence" value="ECO:0007669"/>
    <property type="project" value="UniProtKB-KW"/>
</dbReference>
<evidence type="ECO:0000256" key="3">
    <source>
        <dbReference type="ARBA" id="ARBA00022989"/>
    </source>
</evidence>
<evidence type="ECO:0000259" key="6">
    <source>
        <dbReference type="Pfam" id="PF01694"/>
    </source>
</evidence>
<dbReference type="Proteomes" id="UP000240010">
    <property type="component" value="Unassembled WGS sequence"/>
</dbReference>
<evidence type="ECO:0000256" key="2">
    <source>
        <dbReference type="ARBA" id="ARBA00022692"/>
    </source>
</evidence>
<protein>
    <submittedName>
        <fullName evidence="7">Membrane associated rhomboid family serine protease</fullName>
    </submittedName>
</protein>
<sequence length="189" mass="20927">MYRLPPITQGIIIVNVLVFLLEPTLGSDLTLVFALWPLGPQFHPWQMFTYAFLHGNLMHISFNMLAVYMFGAEMERVWGGHRYLTYYLVCVVSAALAQLVVSSATGAYYPTIGASGAVFGLLLAFSRYFPHRQIMLLIPPIILPAKVFVVVYGTLELVLGVTGTQEGVAHFAHLGGLAGGFLLMRYWKA</sequence>
<keyword evidence="7" id="KW-0645">Protease</keyword>
<feature type="transmembrane region" description="Helical" evidence="5">
    <location>
        <begin position="12"/>
        <end position="36"/>
    </location>
</feature>
<feature type="transmembrane region" description="Helical" evidence="5">
    <location>
        <begin position="167"/>
        <end position="187"/>
    </location>
</feature>
<dbReference type="EMBL" id="PTIZ01000013">
    <property type="protein sequence ID" value="PPK73893.1"/>
    <property type="molecule type" value="Genomic_DNA"/>
</dbReference>
<keyword evidence="7" id="KW-0378">Hydrolase</keyword>
<dbReference type="InterPro" id="IPR022764">
    <property type="entry name" value="Peptidase_S54_rhomboid_dom"/>
</dbReference>
<feature type="transmembrane region" description="Helical" evidence="5">
    <location>
        <begin position="48"/>
        <end position="71"/>
    </location>
</feature>
<dbReference type="SMART" id="SM01160">
    <property type="entry name" value="DUF1751"/>
    <property type="match status" value="1"/>
</dbReference>
<dbReference type="GO" id="GO:0004252">
    <property type="term" value="F:serine-type endopeptidase activity"/>
    <property type="evidence" value="ECO:0007669"/>
    <property type="project" value="InterPro"/>
</dbReference>
<evidence type="ECO:0000256" key="1">
    <source>
        <dbReference type="ARBA" id="ARBA00004141"/>
    </source>
</evidence>
<dbReference type="InterPro" id="IPR035952">
    <property type="entry name" value="Rhomboid-like_sf"/>
</dbReference>
<dbReference type="Gene3D" id="1.20.1540.10">
    <property type="entry name" value="Rhomboid-like"/>
    <property type="match status" value="1"/>
</dbReference>
<evidence type="ECO:0000256" key="5">
    <source>
        <dbReference type="SAM" id="Phobius"/>
    </source>
</evidence>
<reference evidence="7 8" key="1">
    <citation type="submission" date="2018-02" db="EMBL/GenBank/DDBJ databases">
        <title>Subsurface microbial communities from deep shales in Ohio and West Virginia, USA.</title>
        <authorList>
            <person name="Wrighton K."/>
        </authorList>
    </citation>
    <scope>NUCLEOTIDE SEQUENCE [LARGE SCALE GENOMIC DNA]</scope>
    <source>
        <strain evidence="7 8">OWC-DMM</strain>
    </source>
</reference>
<dbReference type="AlphaFoldDB" id="A0A2S6H912"/>
<accession>A0A2S6H912</accession>
<comment type="caution">
    <text evidence="7">The sequence shown here is derived from an EMBL/GenBank/DDBJ whole genome shotgun (WGS) entry which is preliminary data.</text>
</comment>
<feature type="transmembrane region" description="Helical" evidence="5">
    <location>
        <begin position="134"/>
        <end position="155"/>
    </location>
</feature>
<feature type="transmembrane region" description="Helical" evidence="5">
    <location>
        <begin position="107"/>
        <end position="125"/>
    </location>
</feature>
<gene>
    <name evidence="7" type="ORF">B0F87_1134</name>
</gene>
<evidence type="ECO:0000256" key="4">
    <source>
        <dbReference type="ARBA" id="ARBA00023136"/>
    </source>
</evidence>
<dbReference type="PANTHER" id="PTHR43066:SF11">
    <property type="entry name" value="PEPTIDASE S54 RHOMBOID DOMAIN-CONTAINING PROTEIN"/>
    <property type="match status" value="1"/>
</dbReference>
<feature type="transmembrane region" description="Helical" evidence="5">
    <location>
        <begin position="83"/>
        <end position="101"/>
    </location>
</feature>
<keyword evidence="4 5" id="KW-0472">Membrane</keyword>
<dbReference type="RefSeq" id="WP_219821308.1">
    <property type="nucleotide sequence ID" value="NZ_PTIZ01000013.1"/>
</dbReference>
<keyword evidence="3 5" id="KW-1133">Transmembrane helix</keyword>
<evidence type="ECO:0000313" key="8">
    <source>
        <dbReference type="Proteomes" id="UP000240010"/>
    </source>
</evidence>
<feature type="domain" description="Peptidase S54 rhomboid" evidence="6">
    <location>
        <begin position="43"/>
        <end position="184"/>
    </location>
</feature>
<name>A0A2S6H912_9GAMM</name>
<dbReference type="GO" id="GO:0016020">
    <property type="term" value="C:membrane"/>
    <property type="evidence" value="ECO:0007669"/>
    <property type="project" value="UniProtKB-SubCell"/>
</dbReference>
<proteinExistence type="predicted"/>
<dbReference type="PANTHER" id="PTHR43066">
    <property type="entry name" value="RHOMBOID-RELATED PROTEIN"/>
    <property type="match status" value="1"/>
</dbReference>